<evidence type="ECO:0000313" key="4">
    <source>
        <dbReference type="EMBL" id="PWF27142.1"/>
    </source>
</evidence>
<evidence type="ECO:0000256" key="1">
    <source>
        <dbReference type="ARBA" id="ARBA00006484"/>
    </source>
</evidence>
<accession>A0A2V1K8Q5</accession>
<keyword evidence="3" id="KW-0472">Membrane</keyword>
<dbReference type="Gene3D" id="3.40.50.720">
    <property type="entry name" value="NAD(P)-binding Rossmann-like Domain"/>
    <property type="match status" value="1"/>
</dbReference>
<dbReference type="InterPro" id="IPR036291">
    <property type="entry name" value="NAD(P)-bd_dom_sf"/>
</dbReference>
<keyword evidence="5" id="KW-1185">Reference proteome</keyword>
<keyword evidence="3" id="KW-0812">Transmembrane</keyword>
<dbReference type="PRINTS" id="PR00081">
    <property type="entry name" value="GDHRDH"/>
</dbReference>
<dbReference type="InterPro" id="IPR002347">
    <property type="entry name" value="SDR_fam"/>
</dbReference>
<proteinExistence type="inferred from homology"/>
<organism evidence="4 5">
    <name type="scientific">Ancrocorticia populi</name>
    <dbReference type="NCBI Taxonomy" id="2175228"/>
    <lineage>
        <taxon>Bacteria</taxon>
        <taxon>Bacillati</taxon>
        <taxon>Actinomycetota</taxon>
        <taxon>Actinomycetes</taxon>
        <taxon>Actinomycetales</taxon>
        <taxon>Actinomycetaceae</taxon>
        <taxon>Ancrocorticia</taxon>
    </lineage>
</organism>
<dbReference type="Pfam" id="PF00106">
    <property type="entry name" value="adh_short"/>
    <property type="match status" value="1"/>
</dbReference>
<gene>
    <name evidence="4" type="ORF">DD236_01695</name>
</gene>
<evidence type="ECO:0000313" key="5">
    <source>
        <dbReference type="Proteomes" id="UP000245283"/>
    </source>
</evidence>
<protein>
    <submittedName>
        <fullName evidence="4">Short chain dehydrogenase</fullName>
    </submittedName>
</protein>
<dbReference type="EMBL" id="QETB01000001">
    <property type="protein sequence ID" value="PWF27142.1"/>
    <property type="molecule type" value="Genomic_DNA"/>
</dbReference>
<comment type="similarity">
    <text evidence="1">Belongs to the short-chain dehydrogenases/reductases (SDR) family.</text>
</comment>
<dbReference type="AlphaFoldDB" id="A0A2V1K8Q5"/>
<dbReference type="Proteomes" id="UP000245283">
    <property type="component" value="Unassembled WGS sequence"/>
</dbReference>
<dbReference type="PANTHER" id="PTHR44196:SF1">
    <property type="entry name" value="DEHYDROGENASE_REDUCTASE SDR FAMILY MEMBER 7B"/>
    <property type="match status" value="1"/>
</dbReference>
<keyword evidence="3" id="KW-1133">Transmembrane helix</keyword>
<evidence type="ECO:0000256" key="2">
    <source>
        <dbReference type="ARBA" id="ARBA00023002"/>
    </source>
</evidence>
<dbReference type="CDD" id="cd05233">
    <property type="entry name" value="SDR_c"/>
    <property type="match status" value="1"/>
</dbReference>
<feature type="transmembrane region" description="Helical" evidence="3">
    <location>
        <begin position="27"/>
        <end position="46"/>
    </location>
</feature>
<dbReference type="PANTHER" id="PTHR44196">
    <property type="entry name" value="DEHYDROGENASE/REDUCTASE SDR FAMILY MEMBER 7B"/>
    <property type="match status" value="1"/>
</dbReference>
<reference evidence="5" key="1">
    <citation type="submission" date="2018-05" db="EMBL/GenBank/DDBJ databases">
        <authorList>
            <person name="Li Y."/>
        </authorList>
    </citation>
    <scope>NUCLEOTIDE SEQUENCE [LARGE SCALE GENOMIC DNA]</scope>
    <source>
        <strain evidence="5">sk1b4</strain>
    </source>
</reference>
<comment type="caution">
    <text evidence="4">The sequence shown here is derived from an EMBL/GenBank/DDBJ whole genome shotgun (WGS) entry which is preliminary data.</text>
</comment>
<dbReference type="GO" id="GO:0016491">
    <property type="term" value="F:oxidoreductase activity"/>
    <property type="evidence" value="ECO:0007669"/>
    <property type="project" value="UniProtKB-KW"/>
</dbReference>
<sequence>MRDASRHCVEGLGVLGGVLIRHRPVPVGYWFSMLSLVFPLGLRALVRMNGHTRGMKTLFLTGGSRGVGGALADRLANSWNLIMLARNEERASELEGRYPGCRTVITDLSDPKAAAASVARSLENSGATIDAFVSCAGVEGATALESLEAGALERIYAINVLSPVMLTNALLPYLRESRGTVVFVGSTAAQLTFPGWLPYSTSKAALEKAASVLRAEERTLRVSTVTPGRIDTDMQRDMAAKQSREFDPATAMSPASVAWAIQMALEAPSDVVVEQITVTPNR</sequence>
<dbReference type="GO" id="GO:0016020">
    <property type="term" value="C:membrane"/>
    <property type="evidence" value="ECO:0007669"/>
    <property type="project" value="TreeGrafter"/>
</dbReference>
<dbReference type="SUPFAM" id="SSF51735">
    <property type="entry name" value="NAD(P)-binding Rossmann-fold domains"/>
    <property type="match status" value="1"/>
</dbReference>
<name>A0A2V1K8Q5_9ACTO</name>
<evidence type="ECO:0000256" key="3">
    <source>
        <dbReference type="SAM" id="Phobius"/>
    </source>
</evidence>
<dbReference type="OrthoDB" id="517007at2"/>
<keyword evidence="2" id="KW-0560">Oxidoreductase</keyword>